<dbReference type="InterPro" id="IPR052061">
    <property type="entry name" value="PTE-AB_protein"/>
</dbReference>
<dbReference type="PANTHER" id="PTHR47260:SF3">
    <property type="entry name" value="THIOESTERASE FAMILY PROTEIN (AFU_ORTHOLOGUE AFUA_7G03960)"/>
    <property type="match status" value="1"/>
</dbReference>
<feature type="domain" description="Thioesterase" evidence="1">
    <location>
        <begin position="125"/>
        <end position="211"/>
    </location>
</feature>
<dbReference type="AlphaFoldDB" id="A0A5N6SMV9"/>
<dbReference type="Gene3D" id="3.10.129.10">
    <property type="entry name" value="Hotdog Thioesterase"/>
    <property type="match status" value="1"/>
</dbReference>
<dbReference type="InterPro" id="IPR029069">
    <property type="entry name" value="HotDog_dom_sf"/>
</dbReference>
<accession>A0A5N6SMV9</accession>
<dbReference type="Pfam" id="PF03061">
    <property type="entry name" value="4HBT"/>
    <property type="match status" value="1"/>
</dbReference>
<keyword evidence="3" id="KW-1185">Reference proteome</keyword>
<evidence type="ECO:0000259" key="1">
    <source>
        <dbReference type="Pfam" id="PF03061"/>
    </source>
</evidence>
<gene>
    <name evidence="2" type="ORF">BDV38DRAFT_294881</name>
</gene>
<dbReference type="InterPro" id="IPR006683">
    <property type="entry name" value="Thioestr_dom"/>
</dbReference>
<reference evidence="2 3" key="1">
    <citation type="submission" date="2019-04" db="EMBL/GenBank/DDBJ databases">
        <title>Friends and foes A comparative genomics study of 23 Aspergillus species from section Flavi.</title>
        <authorList>
            <consortium name="DOE Joint Genome Institute"/>
            <person name="Kjaerbolling I."/>
            <person name="Vesth T."/>
            <person name="Frisvad J.C."/>
            <person name="Nybo J.L."/>
            <person name="Theobald S."/>
            <person name="Kildgaard S."/>
            <person name="Isbrandt T."/>
            <person name="Kuo A."/>
            <person name="Sato A."/>
            <person name="Lyhne E.K."/>
            <person name="Kogle M.E."/>
            <person name="Wiebenga A."/>
            <person name="Kun R.S."/>
            <person name="Lubbers R.J."/>
            <person name="Makela M.R."/>
            <person name="Barry K."/>
            <person name="Chovatia M."/>
            <person name="Clum A."/>
            <person name="Daum C."/>
            <person name="Haridas S."/>
            <person name="He G."/>
            <person name="LaButti K."/>
            <person name="Lipzen A."/>
            <person name="Mondo S."/>
            <person name="Riley R."/>
            <person name="Salamov A."/>
            <person name="Simmons B.A."/>
            <person name="Magnuson J.K."/>
            <person name="Henrissat B."/>
            <person name="Mortensen U.H."/>
            <person name="Larsen T.O."/>
            <person name="Devries R.P."/>
            <person name="Grigoriev I.V."/>
            <person name="Machida M."/>
            <person name="Baker S.E."/>
            <person name="Andersen M.R."/>
        </authorList>
    </citation>
    <scope>NUCLEOTIDE SEQUENCE [LARGE SCALE GENOMIC DNA]</scope>
    <source>
        <strain evidence="2 3">CBS 117625</strain>
    </source>
</reference>
<organism evidence="2 3">
    <name type="scientific">Aspergillus pseudotamarii</name>
    <dbReference type="NCBI Taxonomy" id="132259"/>
    <lineage>
        <taxon>Eukaryota</taxon>
        <taxon>Fungi</taxon>
        <taxon>Dikarya</taxon>
        <taxon>Ascomycota</taxon>
        <taxon>Pezizomycotina</taxon>
        <taxon>Eurotiomycetes</taxon>
        <taxon>Eurotiomycetidae</taxon>
        <taxon>Eurotiales</taxon>
        <taxon>Aspergillaceae</taxon>
        <taxon>Aspergillus</taxon>
        <taxon>Aspergillus subgen. Circumdati</taxon>
    </lineage>
</organism>
<sequence>MTKRITQGIETAKMNFIDILNNVPPENASLTFFTGLPCSGPYLNDSSPYKPITLPSRYKKDDSSDIFFRKTMNTPNTFPHILAFIRKEILRSSRPRWENLDREQIGPDIVLLVHLGSGGNGFRDTAHGGVLAALLDETLGCCIESWAIQLHASEQASSSAPRPRSYTANLNISYRAPVESPGIIIVHAWLKSREGRKWFLGARILGEDGRTRAEASALWVSERAAVM</sequence>
<dbReference type="Proteomes" id="UP000325672">
    <property type="component" value="Unassembled WGS sequence"/>
</dbReference>
<dbReference type="PANTHER" id="PTHR47260">
    <property type="entry name" value="UPF0644 PROTEIN PB2B4.06"/>
    <property type="match status" value="1"/>
</dbReference>
<dbReference type="EMBL" id="ML743597">
    <property type="protein sequence ID" value="KAE8135051.1"/>
    <property type="molecule type" value="Genomic_DNA"/>
</dbReference>
<dbReference type="GeneID" id="43646806"/>
<proteinExistence type="predicted"/>
<dbReference type="OrthoDB" id="506431at2759"/>
<evidence type="ECO:0000313" key="3">
    <source>
        <dbReference type="Proteomes" id="UP000325672"/>
    </source>
</evidence>
<dbReference type="RefSeq" id="XP_031911114.1">
    <property type="nucleotide sequence ID" value="XM_032062596.1"/>
</dbReference>
<name>A0A5N6SMV9_ASPPS</name>
<dbReference type="CDD" id="cd03443">
    <property type="entry name" value="PaaI_thioesterase"/>
    <property type="match status" value="1"/>
</dbReference>
<protein>
    <submittedName>
        <fullName evidence="2">HotDog domain-containing protein</fullName>
    </submittedName>
</protein>
<evidence type="ECO:0000313" key="2">
    <source>
        <dbReference type="EMBL" id="KAE8135051.1"/>
    </source>
</evidence>
<dbReference type="SUPFAM" id="SSF54637">
    <property type="entry name" value="Thioesterase/thiol ester dehydrase-isomerase"/>
    <property type="match status" value="1"/>
</dbReference>